<evidence type="ECO:0000313" key="7">
    <source>
        <dbReference type="EMBL" id="KAF3457199.1"/>
    </source>
</evidence>
<dbReference type="GO" id="GO:0005576">
    <property type="term" value="C:extracellular region"/>
    <property type="evidence" value="ECO:0007669"/>
    <property type="project" value="UniProtKB-SubCell"/>
</dbReference>
<proteinExistence type="inferred from homology"/>
<dbReference type="InterPro" id="IPR032861">
    <property type="entry name" value="TAXi_N"/>
</dbReference>
<reference evidence="7" key="1">
    <citation type="submission" date="2020-03" db="EMBL/GenBank/DDBJ databases">
        <title>A high-quality chromosome-level genome assembly of a woody plant with both climbing and erect habits, Rhamnella rubrinervis.</title>
        <authorList>
            <person name="Lu Z."/>
            <person name="Yang Y."/>
            <person name="Zhu X."/>
            <person name="Sun Y."/>
        </authorList>
    </citation>
    <scope>NUCLEOTIDE SEQUENCE</scope>
    <source>
        <strain evidence="7">BYM</strain>
        <tissue evidence="7">Leaf</tissue>
    </source>
</reference>
<keyword evidence="4 5" id="KW-0732">Signal</keyword>
<keyword evidence="8" id="KW-1185">Reference proteome</keyword>
<dbReference type="FunFam" id="2.40.70.10:FF:000041">
    <property type="entry name" value="Basic 7S globulin"/>
    <property type="match status" value="1"/>
</dbReference>
<evidence type="ECO:0000259" key="6">
    <source>
        <dbReference type="PROSITE" id="PS51767"/>
    </source>
</evidence>
<evidence type="ECO:0000256" key="5">
    <source>
        <dbReference type="SAM" id="SignalP"/>
    </source>
</evidence>
<feature type="chain" id="PRO_5035477494" description="Peptidase A1 domain-containing protein" evidence="5">
    <location>
        <begin position="23"/>
        <end position="426"/>
    </location>
</feature>
<dbReference type="SUPFAM" id="SSF50630">
    <property type="entry name" value="Acid proteases"/>
    <property type="match status" value="1"/>
</dbReference>
<evidence type="ECO:0000256" key="1">
    <source>
        <dbReference type="ARBA" id="ARBA00004239"/>
    </source>
</evidence>
<dbReference type="Gene3D" id="2.40.70.10">
    <property type="entry name" value="Acid Proteases"/>
    <property type="match status" value="2"/>
</dbReference>
<protein>
    <recommendedName>
        <fullName evidence="6">Peptidase A1 domain-containing protein</fullName>
    </recommendedName>
</protein>
<dbReference type="OrthoDB" id="1162128at2759"/>
<name>A0A8K0HT39_9ROSA</name>
<dbReference type="InterPro" id="IPR032799">
    <property type="entry name" value="TAXi_C"/>
</dbReference>
<accession>A0A8K0HT39</accession>
<dbReference type="GO" id="GO:0004190">
    <property type="term" value="F:aspartic-type endopeptidase activity"/>
    <property type="evidence" value="ECO:0007669"/>
    <property type="project" value="InterPro"/>
</dbReference>
<dbReference type="PANTHER" id="PTHR47965:SF46">
    <property type="entry name" value="BASIC 7S GLOBULIN-LIKE"/>
    <property type="match status" value="1"/>
</dbReference>
<comment type="caution">
    <text evidence="7">The sequence shown here is derived from an EMBL/GenBank/DDBJ whole genome shotgun (WGS) entry which is preliminary data.</text>
</comment>
<dbReference type="PANTHER" id="PTHR47965">
    <property type="entry name" value="ASPARTYL PROTEASE-RELATED"/>
    <property type="match status" value="1"/>
</dbReference>
<dbReference type="InterPro" id="IPR021109">
    <property type="entry name" value="Peptidase_aspartic_dom_sf"/>
</dbReference>
<dbReference type="Proteomes" id="UP000796880">
    <property type="component" value="Unassembled WGS sequence"/>
</dbReference>
<evidence type="ECO:0000256" key="2">
    <source>
        <dbReference type="ARBA" id="ARBA00007447"/>
    </source>
</evidence>
<sequence length="426" mass="46293">MAAPLHFLLFFAVICLHPIVDASPAQSSYLSISLIVPVTKHASSLQYLTKIHHNGIGTGGLLPTDLVVDLGGPFLWMDCGSSSSGRLVSYGSIHCLAAKPTMVSHDHGSRNFLESCNLFTENRITQMGAQGDLVQDVLAIRSTDEDGSVASVSHNFLFTCAPKSLLSGLANGAQGMLGLGRHRISLPSQISSAFHSKSQFILCLSSSNGVLSFGNRPQSSYFGPELSESLIYTPLLTTQSHHEYFINLQSIKINDKTLSLDKSLLSLNEDGLRGTKLSTIVPYTVMESSIYAIFYKAYEKAAMAMNMTRVPNVSPFGLCFSSKGIRETVVGPQVPPIDLVLQSKMVKWRIYGRNSMVQVSNEVMCLGFLDGGLNLKSSITLGGHQLEDVLLHFDLGTSMLGFSPSLLLKQRSCSDLKFDFMPKQSL</sequence>
<feature type="domain" description="Peptidase A1" evidence="6">
    <location>
        <begin position="52"/>
        <end position="403"/>
    </location>
</feature>
<dbReference type="InterPro" id="IPR033121">
    <property type="entry name" value="PEPTIDASE_A1"/>
</dbReference>
<keyword evidence="3" id="KW-0964">Secreted</keyword>
<dbReference type="EMBL" id="VOIH02000001">
    <property type="protein sequence ID" value="KAF3457199.1"/>
    <property type="molecule type" value="Genomic_DNA"/>
</dbReference>
<evidence type="ECO:0000256" key="4">
    <source>
        <dbReference type="ARBA" id="ARBA00022729"/>
    </source>
</evidence>
<dbReference type="InterPro" id="IPR001461">
    <property type="entry name" value="Aspartic_peptidase_A1"/>
</dbReference>
<dbReference type="PROSITE" id="PS51767">
    <property type="entry name" value="PEPTIDASE_A1"/>
    <property type="match status" value="1"/>
</dbReference>
<comment type="subcellular location">
    <subcellularLocation>
        <location evidence="1">Secreted</location>
        <location evidence="1">Extracellular space</location>
    </subcellularLocation>
</comment>
<evidence type="ECO:0000313" key="8">
    <source>
        <dbReference type="Proteomes" id="UP000796880"/>
    </source>
</evidence>
<dbReference type="Pfam" id="PF14541">
    <property type="entry name" value="TAXi_C"/>
    <property type="match status" value="1"/>
</dbReference>
<dbReference type="AlphaFoldDB" id="A0A8K0HT39"/>
<dbReference type="GO" id="GO:0006508">
    <property type="term" value="P:proteolysis"/>
    <property type="evidence" value="ECO:0007669"/>
    <property type="project" value="InterPro"/>
</dbReference>
<dbReference type="Pfam" id="PF14543">
    <property type="entry name" value="TAXi_N"/>
    <property type="match status" value="1"/>
</dbReference>
<feature type="signal peptide" evidence="5">
    <location>
        <begin position="1"/>
        <end position="22"/>
    </location>
</feature>
<gene>
    <name evidence="7" type="ORF">FNV43_RR01856</name>
</gene>
<organism evidence="7 8">
    <name type="scientific">Rhamnella rubrinervis</name>
    <dbReference type="NCBI Taxonomy" id="2594499"/>
    <lineage>
        <taxon>Eukaryota</taxon>
        <taxon>Viridiplantae</taxon>
        <taxon>Streptophyta</taxon>
        <taxon>Embryophyta</taxon>
        <taxon>Tracheophyta</taxon>
        <taxon>Spermatophyta</taxon>
        <taxon>Magnoliopsida</taxon>
        <taxon>eudicotyledons</taxon>
        <taxon>Gunneridae</taxon>
        <taxon>Pentapetalae</taxon>
        <taxon>rosids</taxon>
        <taxon>fabids</taxon>
        <taxon>Rosales</taxon>
        <taxon>Rhamnaceae</taxon>
        <taxon>rhamnoid group</taxon>
        <taxon>Rhamneae</taxon>
        <taxon>Rhamnella</taxon>
    </lineage>
</organism>
<comment type="similarity">
    <text evidence="2">Belongs to the peptidase A1 family.</text>
</comment>
<evidence type="ECO:0000256" key="3">
    <source>
        <dbReference type="ARBA" id="ARBA00022525"/>
    </source>
</evidence>